<feature type="domain" description="ABC1 atypical kinase-like" evidence="2">
    <location>
        <begin position="965"/>
        <end position="1209"/>
    </location>
</feature>
<feature type="region of interest" description="Disordered" evidence="1">
    <location>
        <begin position="1392"/>
        <end position="1423"/>
    </location>
</feature>
<dbReference type="EMBL" id="LSRX01000819">
    <property type="protein sequence ID" value="OLP88354.1"/>
    <property type="molecule type" value="Genomic_DNA"/>
</dbReference>
<dbReference type="InterPro" id="IPR038607">
    <property type="entry name" value="PhoD-like_sf"/>
</dbReference>
<dbReference type="CDD" id="cd05121">
    <property type="entry name" value="ABC1_ADCK3-like"/>
    <property type="match status" value="1"/>
</dbReference>
<gene>
    <name evidence="5" type="ORF">AK812_SmicGene30342</name>
</gene>
<dbReference type="InterPro" id="IPR029052">
    <property type="entry name" value="Metallo-depent_PP-like"/>
</dbReference>
<dbReference type="OrthoDB" id="44589at2759"/>
<dbReference type="Pfam" id="PF09423">
    <property type="entry name" value="PhoD"/>
    <property type="match status" value="1"/>
</dbReference>
<dbReference type="PANTHER" id="PTHR43606">
    <property type="entry name" value="PHOSPHATASE, PUTATIVE (AFU_ORTHOLOGUE AFUA_6G08710)-RELATED"/>
    <property type="match status" value="1"/>
</dbReference>
<keyword evidence="6" id="KW-1185">Reference proteome</keyword>
<keyword evidence="5" id="KW-0808">Transferase</keyword>
<evidence type="ECO:0000259" key="4">
    <source>
        <dbReference type="Pfam" id="PF16655"/>
    </source>
</evidence>
<feature type="domain" description="Phospholipase D N-terminal" evidence="4">
    <location>
        <begin position="10"/>
        <end position="103"/>
    </location>
</feature>
<dbReference type="Pfam" id="PF03109">
    <property type="entry name" value="ABC1"/>
    <property type="match status" value="1"/>
</dbReference>
<organism evidence="5 6">
    <name type="scientific">Symbiodinium microadriaticum</name>
    <name type="common">Dinoflagellate</name>
    <name type="synonym">Zooxanthella microadriatica</name>
    <dbReference type="NCBI Taxonomy" id="2951"/>
    <lineage>
        <taxon>Eukaryota</taxon>
        <taxon>Sar</taxon>
        <taxon>Alveolata</taxon>
        <taxon>Dinophyceae</taxon>
        <taxon>Suessiales</taxon>
        <taxon>Symbiodiniaceae</taxon>
        <taxon>Symbiodinium</taxon>
    </lineage>
</organism>
<evidence type="ECO:0000259" key="2">
    <source>
        <dbReference type="Pfam" id="PF03109"/>
    </source>
</evidence>
<sequence>MAGAVGHFLHGVASGDPLANAIVLWTRFTPAKKAPKKAFLVRWLLWIQEPNRKERKRELTGKATAAEEFDFTVKVDVSGLQPGTRYAYRFECGQAKSPEGEFRLPLPATEPMATLSYAVFSCANRGFGNFRAYAAAVERSRELSAPLDFWLHLGDYIYEYGDMRYPAPSETVVPGLKPSEELVHLQQYRQRHAHYRLDPELQRLSASAPMISIWDDHEVANDDFKDGAENHHSETQGAFEARKLAALRAYHEWLPTRVEFDLTNMSAAPWLRWRRFDFGSLATLLMLETRLLARTSQVVQELMSPNFQDLPRGTSPHWADIVRNITKRGALYRNYTTEDEGEADFVSSELRNAFLVDLAAGRFRIQLNFDSWTGYVAERRLFLQSLRGPTPAIVYGGDSHNAWAGILRADNKTVAVEFDGMSVTSPGLESRRPFLPPGLEAAAWQAANPDLAWADTSWRGFMLVQLGLDNHRLEYMAVDASTPSRGTSEGTSCLAGFDVGRDLQLSGPKSCRTASWSAAASGGIEPSMPSWRLLSWPWPWVPLALLASLTALVGFLLGRRSSSGSSSSRLFGSRAGGYKRPSEEAAEADGLQAPPIHMGCSRRDGISNTEPRRQVCTVMAWAVARVKPRALGSVVLFSVFSISVPPCSRPFTEPLSLPLRPLKETRRWASSRWAEAAPRSAGSAGQQERQESARRLLEDIVGVVSSAGIEAGAVRGLQALRATLLTAVEAAQSDELREALQALQGLSRGEPVEDAPLARLLRRLFQRLGSTYVKLGQFIASSPTLFPAAYVREFQYPLVLSIQQMNVTGVFELVHFRSQAIPVDPLLEGFAGKVGILMPELLEVLQQLGGWIRGSEEVHEDPPGLAHGQLSLGHPAGTLRYSRTPLASQLEYPDPQQDVRRRARRPRRDIGRGAPDLVGASALLAAEGKDKLTYRLDLLLNVGVIAVVPFLERCGRKPGPQRCLDRTEPTSFAEIRRTLEADLQRSLSAVFRSFEEEPLASASVAQVHAAVLVTGEHVAVKVQKPGVQQVLQADLGFLFLAARTLEFLSPELARTSVVDILSEIRSSMLDELDFTKEMDNLETFRSFLQQNGLERIAAAPRTFPEASGKKVLTMELFSGVPLTDLEGIRQYSSNPEQTLINALNVWSLSVRACEIFHADVHAGNLLVLEDGRVGFIDFGIVGRIPPKIWSAVEGFALSFAANDAAGMAKNLIVDLWVSLRLEISPGEPGLSPHHANYVLATCLASVEWSPTAQICQGLPLSSDALLDSMGFGLSSRGAVHALQWLFILLILAHVELTTGTTGEPLTIVEKPLSSLSHEGDRARTARSSFLSGIALRQDFATLADDMVRWNFPASQICVTTLMRYEQESGKTLDEGMLLGLVVNGLKAECRKKQADAKAKPKQKPTGSPAPQQDKRMEASETEVRVDAGRCAKTIIRHASPAGELPKFPAYLSTTVFGRALKSTVNTVDEAPEDDAKDGLLPILVIVDEKCGCFTGVVAKGVTPYAIGLVTEALGFADAKWSS</sequence>
<dbReference type="PANTHER" id="PTHR43606:SF2">
    <property type="entry name" value="ALKALINE PHOSPHATASE FAMILY PROTEIN (AFU_ORTHOLOGUE AFUA_5G03860)"/>
    <property type="match status" value="1"/>
</dbReference>
<dbReference type="InterPro" id="IPR011009">
    <property type="entry name" value="Kinase-like_dom_sf"/>
</dbReference>
<dbReference type="GO" id="GO:0016301">
    <property type="term" value="F:kinase activity"/>
    <property type="evidence" value="ECO:0007669"/>
    <property type="project" value="UniProtKB-KW"/>
</dbReference>
<proteinExistence type="predicted"/>
<evidence type="ECO:0000259" key="3">
    <source>
        <dbReference type="Pfam" id="PF09423"/>
    </source>
</evidence>
<name>A0A1Q9CZM4_SYMMI</name>
<protein>
    <submittedName>
        <fullName evidence="5">Putative aarF domain-containing protein kinase, chloroplastic</fullName>
    </submittedName>
</protein>
<dbReference type="Gene3D" id="2.60.40.380">
    <property type="entry name" value="Purple acid phosphatase-like, N-terminal"/>
    <property type="match status" value="1"/>
</dbReference>
<dbReference type="Gene3D" id="3.60.21.70">
    <property type="entry name" value="PhoD-like phosphatase"/>
    <property type="match status" value="1"/>
</dbReference>
<dbReference type="InterPro" id="IPR018946">
    <property type="entry name" value="PhoD-like_MPP"/>
</dbReference>
<evidence type="ECO:0000313" key="5">
    <source>
        <dbReference type="EMBL" id="OLP88354.1"/>
    </source>
</evidence>
<dbReference type="Proteomes" id="UP000186817">
    <property type="component" value="Unassembled WGS sequence"/>
</dbReference>
<dbReference type="SUPFAM" id="SSF56112">
    <property type="entry name" value="Protein kinase-like (PK-like)"/>
    <property type="match status" value="1"/>
</dbReference>
<dbReference type="InterPro" id="IPR052900">
    <property type="entry name" value="Phospholipid_Metab_Enz"/>
</dbReference>
<evidence type="ECO:0000313" key="6">
    <source>
        <dbReference type="Proteomes" id="UP000186817"/>
    </source>
</evidence>
<reference evidence="5 6" key="1">
    <citation type="submission" date="2016-02" db="EMBL/GenBank/DDBJ databases">
        <title>Genome analysis of coral dinoflagellate symbionts highlights evolutionary adaptations to a symbiotic lifestyle.</title>
        <authorList>
            <person name="Aranda M."/>
            <person name="Li Y."/>
            <person name="Liew Y.J."/>
            <person name="Baumgarten S."/>
            <person name="Simakov O."/>
            <person name="Wilson M."/>
            <person name="Piel J."/>
            <person name="Ashoor H."/>
            <person name="Bougouffa S."/>
            <person name="Bajic V.B."/>
            <person name="Ryu T."/>
            <person name="Ravasi T."/>
            <person name="Bayer T."/>
            <person name="Micklem G."/>
            <person name="Kim H."/>
            <person name="Bhak J."/>
            <person name="Lajeunesse T.C."/>
            <person name="Voolstra C.R."/>
        </authorList>
    </citation>
    <scope>NUCLEOTIDE SEQUENCE [LARGE SCALE GENOMIC DNA]</scope>
    <source>
        <strain evidence="5 6">CCMP2467</strain>
    </source>
</reference>
<dbReference type="InterPro" id="IPR004147">
    <property type="entry name" value="ABC1_dom"/>
</dbReference>
<feature type="region of interest" description="Disordered" evidence="1">
    <location>
        <begin position="893"/>
        <end position="913"/>
    </location>
</feature>
<dbReference type="InterPro" id="IPR032093">
    <property type="entry name" value="PhoD_N"/>
</dbReference>
<accession>A0A1Q9CZM4</accession>
<feature type="compositionally biased region" description="Basic and acidic residues" evidence="1">
    <location>
        <begin position="1412"/>
        <end position="1423"/>
    </location>
</feature>
<keyword evidence="5" id="KW-0418">Kinase</keyword>
<feature type="domain" description="PhoD-like phosphatase metallophosphatase" evidence="3">
    <location>
        <begin position="118"/>
        <end position="470"/>
    </location>
</feature>
<dbReference type="SUPFAM" id="SSF56300">
    <property type="entry name" value="Metallo-dependent phosphatases"/>
    <property type="match status" value="1"/>
</dbReference>
<evidence type="ECO:0000256" key="1">
    <source>
        <dbReference type="SAM" id="MobiDB-lite"/>
    </source>
</evidence>
<dbReference type="CDD" id="cd07389">
    <property type="entry name" value="MPP_PhoD"/>
    <property type="match status" value="1"/>
</dbReference>
<dbReference type="Pfam" id="PF16655">
    <property type="entry name" value="PhoD_N"/>
    <property type="match status" value="1"/>
</dbReference>
<comment type="caution">
    <text evidence="5">The sequence shown here is derived from an EMBL/GenBank/DDBJ whole genome shotgun (WGS) entry which is preliminary data.</text>
</comment>